<dbReference type="Proteomes" id="UP000186601">
    <property type="component" value="Unassembled WGS sequence"/>
</dbReference>
<comment type="caution">
    <text evidence="1">The sequence shown here is derived from an EMBL/GenBank/DDBJ whole genome shotgun (WGS) entry which is preliminary data.</text>
</comment>
<keyword evidence="2" id="KW-1185">Reference proteome</keyword>
<protein>
    <submittedName>
        <fullName evidence="1">Uncharacterized protein</fullName>
    </submittedName>
</protein>
<proteinExistence type="predicted"/>
<organism evidence="1 2">
    <name type="scientific">Hermanssonia centrifuga</name>
    <dbReference type="NCBI Taxonomy" id="98765"/>
    <lineage>
        <taxon>Eukaryota</taxon>
        <taxon>Fungi</taxon>
        <taxon>Dikarya</taxon>
        <taxon>Basidiomycota</taxon>
        <taxon>Agaricomycotina</taxon>
        <taxon>Agaricomycetes</taxon>
        <taxon>Polyporales</taxon>
        <taxon>Meruliaceae</taxon>
        <taxon>Hermanssonia</taxon>
    </lineage>
</organism>
<evidence type="ECO:0000313" key="1">
    <source>
        <dbReference type="EMBL" id="PSS10459.1"/>
    </source>
</evidence>
<gene>
    <name evidence="1" type="ORF">PHLCEN_2v3372</name>
</gene>
<reference evidence="1 2" key="1">
    <citation type="submission" date="2018-02" db="EMBL/GenBank/DDBJ databases">
        <title>Genome sequence of the basidiomycete white-rot fungus Phlebia centrifuga.</title>
        <authorList>
            <person name="Granchi Z."/>
            <person name="Peng M."/>
            <person name="de Vries R.P."/>
            <person name="Hilden K."/>
            <person name="Makela M.R."/>
            <person name="Grigoriev I."/>
            <person name="Riley R."/>
        </authorList>
    </citation>
    <scope>NUCLEOTIDE SEQUENCE [LARGE SCALE GENOMIC DNA]</scope>
    <source>
        <strain evidence="1 2">FBCC195</strain>
    </source>
</reference>
<evidence type="ECO:0000313" key="2">
    <source>
        <dbReference type="Proteomes" id="UP000186601"/>
    </source>
</evidence>
<name>A0A2R6QM29_9APHY</name>
<dbReference type="AlphaFoldDB" id="A0A2R6QM29"/>
<accession>A0A2R6QM29</accession>
<sequence length="127" mass="15205">MSLNYQNYQVKQGNFNSLKFTQPLEETIKQAANKVEKWPGYPKIDFYVRLPSNASNSQLHSEVVKEFWNWFMRHKDEFSGHEEWRFPDYDNGDIEITGLCAVEGPFDKNKRCEWHLDIKLQRGYLRL</sequence>
<dbReference type="EMBL" id="MLYV02000326">
    <property type="protein sequence ID" value="PSS10459.1"/>
    <property type="molecule type" value="Genomic_DNA"/>
</dbReference>